<keyword evidence="2" id="KW-1185">Reference proteome</keyword>
<accession>A0AAD8EEI3</accession>
<dbReference type="AlphaFoldDB" id="A0AAD8EEI3"/>
<comment type="caution">
    <text evidence="1">The sequence shown here is derived from an EMBL/GenBank/DDBJ whole genome shotgun (WGS) entry which is preliminary data.</text>
</comment>
<gene>
    <name evidence="1" type="ORF">L9F63_019561</name>
</gene>
<dbReference type="EMBL" id="JASPKZ010006831">
    <property type="protein sequence ID" value="KAJ9586842.1"/>
    <property type="molecule type" value="Genomic_DNA"/>
</dbReference>
<organism evidence="1 2">
    <name type="scientific">Diploptera punctata</name>
    <name type="common">Pacific beetle cockroach</name>
    <dbReference type="NCBI Taxonomy" id="6984"/>
    <lineage>
        <taxon>Eukaryota</taxon>
        <taxon>Metazoa</taxon>
        <taxon>Ecdysozoa</taxon>
        <taxon>Arthropoda</taxon>
        <taxon>Hexapoda</taxon>
        <taxon>Insecta</taxon>
        <taxon>Pterygota</taxon>
        <taxon>Neoptera</taxon>
        <taxon>Polyneoptera</taxon>
        <taxon>Dictyoptera</taxon>
        <taxon>Blattodea</taxon>
        <taxon>Blaberoidea</taxon>
        <taxon>Blaberidae</taxon>
        <taxon>Diplopterinae</taxon>
        <taxon>Diploptera</taxon>
    </lineage>
</organism>
<feature type="non-terminal residue" evidence="1">
    <location>
        <position position="59"/>
    </location>
</feature>
<reference evidence="1" key="2">
    <citation type="submission" date="2023-05" db="EMBL/GenBank/DDBJ databases">
        <authorList>
            <person name="Fouks B."/>
        </authorList>
    </citation>
    <scope>NUCLEOTIDE SEQUENCE</scope>
    <source>
        <strain evidence="1">Stay&amp;Tobe</strain>
        <tissue evidence="1">Testes</tissue>
    </source>
</reference>
<evidence type="ECO:0000313" key="1">
    <source>
        <dbReference type="EMBL" id="KAJ9586842.1"/>
    </source>
</evidence>
<reference evidence="1" key="1">
    <citation type="journal article" date="2023" name="IScience">
        <title>Live-bearing cockroach genome reveals convergent evolutionary mechanisms linked to viviparity in insects and beyond.</title>
        <authorList>
            <person name="Fouks B."/>
            <person name="Harrison M.C."/>
            <person name="Mikhailova A.A."/>
            <person name="Marchal E."/>
            <person name="English S."/>
            <person name="Carruthers M."/>
            <person name="Jennings E.C."/>
            <person name="Chiamaka E.L."/>
            <person name="Frigard R.A."/>
            <person name="Pippel M."/>
            <person name="Attardo G.M."/>
            <person name="Benoit J.B."/>
            <person name="Bornberg-Bauer E."/>
            <person name="Tobe S.S."/>
        </authorList>
    </citation>
    <scope>NUCLEOTIDE SEQUENCE</scope>
    <source>
        <strain evidence="1">Stay&amp;Tobe</strain>
    </source>
</reference>
<sequence length="59" mass="7276">MFQNHYITPFYFFQSPFLRFGTRIDITNTVQQQMTRFTHGEENGEADDIRRIPHRWQRV</sequence>
<dbReference type="Proteomes" id="UP001233999">
    <property type="component" value="Unassembled WGS sequence"/>
</dbReference>
<name>A0AAD8EEI3_DIPPU</name>
<proteinExistence type="predicted"/>
<protein>
    <submittedName>
        <fullName evidence="1">Uncharacterized protein</fullName>
    </submittedName>
</protein>
<evidence type="ECO:0000313" key="2">
    <source>
        <dbReference type="Proteomes" id="UP001233999"/>
    </source>
</evidence>